<gene>
    <name evidence="9" type="ORF">URODEC1_LOCUS75342</name>
</gene>
<keyword evidence="3 6" id="KW-0863">Zinc-finger</keyword>
<organism evidence="9 10">
    <name type="scientific">Urochloa decumbens</name>
    <dbReference type="NCBI Taxonomy" id="240449"/>
    <lineage>
        <taxon>Eukaryota</taxon>
        <taxon>Viridiplantae</taxon>
        <taxon>Streptophyta</taxon>
        <taxon>Embryophyta</taxon>
        <taxon>Tracheophyta</taxon>
        <taxon>Spermatophyta</taxon>
        <taxon>Magnoliopsida</taxon>
        <taxon>Liliopsida</taxon>
        <taxon>Poales</taxon>
        <taxon>Poaceae</taxon>
        <taxon>PACMAD clade</taxon>
        <taxon>Panicoideae</taxon>
        <taxon>Panicodae</taxon>
        <taxon>Paniceae</taxon>
        <taxon>Melinidinae</taxon>
        <taxon>Urochloa</taxon>
    </lineage>
</organism>
<evidence type="ECO:0000256" key="6">
    <source>
        <dbReference type="PROSITE-ProRule" id="PRU00723"/>
    </source>
</evidence>
<feature type="domain" description="C3H1-type" evidence="8">
    <location>
        <begin position="14"/>
        <end position="43"/>
    </location>
</feature>
<dbReference type="InterPro" id="IPR000571">
    <property type="entry name" value="Znf_CCCH"/>
</dbReference>
<evidence type="ECO:0000313" key="9">
    <source>
        <dbReference type="EMBL" id="CAL5020398.1"/>
    </source>
</evidence>
<keyword evidence="10" id="KW-1185">Reference proteome</keyword>
<keyword evidence="4 6" id="KW-0862">Zinc</keyword>
<evidence type="ECO:0000256" key="2">
    <source>
        <dbReference type="ARBA" id="ARBA00022737"/>
    </source>
</evidence>
<accession>A0ABC9CIG8</accession>
<feature type="region of interest" description="Disordered" evidence="7">
    <location>
        <begin position="635"/>
        <end position="667"/>
    </location>
</feature>
<dbReference type="PANTHER" id="PTHR15725">
    <property type="entry name" value="ZN-FINGER, C-X8-C-X5-C-X3-H TYPE-CONTAINING"/>
    <property type="match status" value="1"/>
</dbReference>
<feature type="compositionally biased region" description="Acidic residues" evidence="7">
    <location>
        <begin position="553"/>
        <end position="580"/>
    </location>
</feature>
<dbReference type="GO" id="GO:0003677">
    <property type="term" value="F:DNA binding"/>
    <property type="evidence" value="ECO:0007669"/>
    <property type="project" value="UniProtKB-KW"/>
</dbReference>
<keyword evidence="1 6" id="KW-0479">Metal-binding</keyword>
<dbReference type="AlphaFoldDB" id="A0ABC9CIG8"/>
<feature type="compositionally biased region" description="Polar residues" evidence="7">
    <location>
        <begin position="152"/>
        <end position="172"/>
    </location>
</feature>
<feature type="compositionally biased region" description="Low complexity" evidence="7">
    <location>
        <begin position="436"/>
        <end position="447"/>
    </location>
</feature>
<evidence type="ECO:0000313" key="10">
    <source>
        <dbReference type="Proteomes" id="UP001497457"/>
    </source>
</evidence>
<dbReference type="Pfam" id="PF15663">
    <property type="entry name" value="zf-CCCH_3"/>
    <property type="match status" value="1"/>
</dbReference>
<sequence length="667" mass="73392">MDSTARPDEEEAHRRRSTDCIYFLASPLTCKKGSECEFRHSDAARMNPRDCWYWFNGNCANPKCSFRHPPLDNMLGAPTTPRAPQQPAPQVSVPAQAGHGSIPAKQGVPCYYFQKGMCTKGDRCAFSHGPQSAGNPAPQPAAAAKVFTPALQPNPQLKNSWTKPSPSAQHNTLAGMPDKSKLSAHDAKPVQKQHVTSRVDHSSRIYQNHSNSYAQAGTTKHYQSQPSVQDDLTENGMEVGEYVREPSAGSGVLVSGVDDDSEQSFKGNHSSYHHHHRTNGTGMTRQSHGGYEPERSYRSSAERLSSEKRISHREPMPAVATGSSDLRHRLLKQRRLNNNPRSTEAPDTNDPYPERERNDEHRRRGEEHGGPLSRSRLRDRIRLPGETSFDRIGSRSEKEWDRGPRGRLSPPKHSDLRGKLHERLKARSAEEIPDNSAKSLVAKASSSEDAGSLNFAGPKSLAELKAKKGVGSSTGEDAIIKGIGSSPLTSGIISSREAAPFEGPKPLSAILKRKREAPSENAATHSGSIQEDDDAAGMDEEPQVLANDMVGENMEDDIEEGQEEAFVPEDDVAYDDNADEAADQELEEHLDAEAAEEDYDYEVADANADAGQEVEEHQDVEAAAEDYDYEAADVNAEEDNEYQEYQDDDDLEDDDDDFARKVGVMIS</sequence>
<feature type="compositionally biased region" description="Basic and acidic residues" evidence="7">
    <location>
        <begin position="291"/>
        <end position="315"/>
    </location>
</feature>
<feature type="compositionally biased region" description="Basic and acidic residues" evidence="7">
    <location>
        <begin position="352"/>
        <end position="369"/>
    </location>
</feature>
<feature type="compositionally biased region" description="Polar residues" evidence="7">
    <location>
        <begin position="336"/>
        <end position="346"/>
    </location>
</feature>
<feature type="domain" description="C3H1-type" evidence="8">
    <location>
        <begin position="45"/>
        <end position="71"/>
    </location>
</feature>
<dbReference type="Proteomes" id="UP001497457">
    <property type="component" value="Chromosome 3rd"/>
</dbReference>
<dbReference type="SUPFAM" id="SSF90229">
    <property type="entry name" value="CCCH zinc finger"/>
    <property type="match status" value="1"/>
</dbReference>
<feature type="compositionally biased region" description="Basic and acidic residues" evidence="7">
    <location>
        <begin position="178"/>
        <end position="189"/>
    </location>
</feature>
<feature type="region of interest" description="Disordered" evidence="7">
    <location>
        <begin position="152"/>
        <end position="202"/>
    </location>
</feature>
<dbReference type="SMART" id="SM00356">
    <property type="entry name" value="ZnF_C3H1"/>
    <property type="match status" value="3"/>
</dbReference>
<evidence type="ECO:0000259" key="8">
    <source>
        <dbReference type="PROSITE" id="PS50103"/>
    </source>
</evidence>
<dbReference type="EMBL" id="OZ075113">
    <property type="protein sequence ID" value="CAL5020398.1"/>
    <property type="molecule type" value="Genomic_DNA"/>
</dbReference>
<name>A0ABC9CIG8_9POAL</name>
<feature type="compositionally biased region" description="Acidic residues" evidence="7">
    <location>
        <begin position="530"/>
        <end position="542"/>
    </location>
</feature>
<evidence type="ECO:0000256" key="7">
    <source>
        <dbReference type="SAM" id="MobiDB-lite"/>
    </source>
</evidence>
<dbReference type="FunFam" id="4.10.1000.10:FF:000021">
    <property type="entry name" value="Zinc finger CCCH domain-containing protein 17"/>
    <property type="match status" value="1"/>
</dbReference>
<protein>
    <recommendedName>
        <fullName evidence="8">C3H1-type domain-containing protein</fullName>
    </recommendedName>
</protein>
<evidence type="ECO:0000256" key="1">
    <source>
        <dbReference type="ARBA" id="ARBA00022723"/>
    </source>
</evidence>
<dbReference type="InterPro" id="IPR041686">
    <property type="entry name" value="Znf-CCCH_3"/>
</dbReference>
<feature type="region of interest" description="Disordered" evidence="7">
    <location>
        <begin position="469"/>
        <end position="580"/>
    </location>
</feature>
<dbReference type="Pfam" id="PF14608">
    <property type="entry name" value="zf-CCCH_2"/>
    <property type="match status" value="1"/>
</dbReference>
<dbReference type="InterPro" id="IPR036855">
    <property type="entry name" value="Znf_CCCH_sf"/>
</dbReference>
<reference evidence="9 10" key="2">
    <citation type="submission" date="2024-10" db="EMBL/GenBank/DDBJ databases">
        <authorList>
            <person name="Ryan C."/>
        </authorList>
    </citation>
    <scope>NUCLEOTIDE SEQUENCE [LARGE SCALE GENOMIC DNA]</scope>
</reference>
<proteinExistence type="predicted"/>
<keyword evidence="2" id="KW-0677">Repeat</keyword>
<feature type="zinc finger region" description="C3H1-type" evidence="6">
    <location>
        <begin position="45"/>
        <end position="71"/>
    </location>
</feature>
<feature type="compositionally biased region" description="Basic and acidic residues" evidence="7">
    <location>
        <begin position="376"/>
        <end position="404"/>
    </location>
</feature>
<evidence type="ECO:0000256" key="4">
    <source>
        <dbReference type="ARBA" id="ARBA00022833"/>
    </source>
</evidence>
<evidence type="ECO:0000256" key="5">
    <source>
        <dbReference type="ARBA" id="ARBA00023125"/>
    </source>
</evidence>
<dbReference type="GO" id="GO:0008270">
    <property type="term" value="F:zinc ion binding"/>
    <property type="evidence" value="ECO:0007669"/>
    <property type="project" value="UniProtKB-KW"/>
</dbReference>
<keyword evidence="5" id="KW-0238">DNA-binding</keyword>
<dbReference type="PROSITE" id="PS50103">
    <property type="entry name" value="ZF_C3H1"/>
    <property type="match status" value="3"/>
</dbReference>
<feature type="region of interest" description="Disordered" evidence="7">
    <location>
        <begin position="246"/>
        <end position="455"/>
    </location>
</feature>
<feature type="zinc finger region" description="C3H1-type" evidence="6">
    <location>
        <begin position="104"/>
        <end position="131"/>
    </location>
</feature>
<dbReference type="Gene3D" id="4.10.1000.10">
    <property type="entry name" value="Zinc finger, CCCH-type"/>
    <property type="match status" value="2"/>
</dbReference>
<evidence type="ECO:0000256" key="3">
    <source>
        <dbReference type="ARBA" id="ARBA00022771"/>
    </source>
</evidence>
<reference evidence="10" key="1">
    <citation type="submission" date="2024-06" db="EMBL/GenBank/DDBJ databases">
        <authorList>
            <person name="Ryan C."/>
        </authorList>
    </citation>
    <scope>NUCLEOTIDE SEQUENCE [LARGE SCALE GENOMIC DNA]</scope>
</reference>
<dbReference type="PANTHER" id="PTHR15725:SF23">
    <property type="entry name" value="ZINC FINGER CCCH DOMAIN-CONTAINING PROTEIN 19"/>
    <property type="match status" value="1"/>
</dbReference>
<feature type="compositionally biased region" description="Basic and acidic residues" evidence="7">
    <location>
        <begin position="412"/>
        <end position="430"/>
    </location>
</feature>
<feature type="compositionally biased region" description="Acidic residues" evidence="7">
    <location>
        <begin position="635"/>
        <end position="657"/>
    </location>
</feature>
<feature type="domain" description="C3H1-type" evidence="8">
    <location>
        <begin position="104"/>
        <end position="131"/>
    </location>
</feature>
<feature type="zinc finger region" description="C3H1-type" evidence="6">
    <location>
        <begin position="14"/>
        <end position="43"/>
    </location>
</feature>